<sequence>MPTSHSTSYSSSPSSVLWQESFIEFQPICLVDRELRPRLIWELSDELELGHVHNRE</sequence>
<organism evidence="1 2">
    <name type="scientific">Phytophthora rubi</name>
    <dbReference type="NCBI Taxonomy" id="129364"/>
    <lineage>
        <taxon>Eukaryota</taxon>
        <taxon>Sar</taxon>
        <taxon>Stramenopiles</taxon>
        <taxon>Oomycota</taxon>
        <taxon>Peronosporomycetes</taxon>
        <taxon>Peronosporales</taxon>
        <taxon>Peronosporaceae</taxon>
        <taxon>Phytophthora</taxon>
    </lineage>
</organism>
<keyword evidence="2" id="KW-1185">Reference proteome</keyword>
<reference evidence="1 2" key="1">
    <citation type="submission" date="2018-08" db="EMBL/GenBank/DDBJ databases">
        <title>Genomic investigation of the strawberry pathogen Phytophthora fragariae indicates pathogenicity is determined by transcriptional variation in three key races.</title>
        <authorList>
            <person name="Adams T.M."/>
            <person name="Armitage A.D."/>
            <person name="Sobczyk M.K."/>
            <person name="Bates H.J."/>
            <person name="Dunwell J.M."/>
            <person name="Nellist C.F."/>
            <person name="Harrison R.J."/>
        </authorList>
    </citation>
    <scope>NUCLEOTIDE SEQUENCE [LARGE SCALE GENOMIC DNA]</scope>
    <source>
        <strain evidence="1 2">SCRP333</strain>
    </source>
</reference>
<evidence type="ECO:0000313" key="1">
    <source>
        <dbReference type="EMBL" id="KAE9292257.1"/>
    </source>
</evidence>
<accession>A0A6A4CJI1</accession>
<protein>
    <submittedName>
        <fullName evidence="1">Uncharacterized protein</fullName>
    </submittedName>
</protein>
<dbReference type="AlphaFoldDB" id="A0A6A4CJI1"/>
<comment type="caution">
    <text evidence="1">The sequence shown here is derived from an EMBL/GenBank/DDBJ whole genome shotgun (WGS) entry which is preliminary data.</text>
</comment>
<dbReference type="EMBL" id="QXFT01002856">
    <property type="protein sequence ID" value="KAE9292257.1"/>
    <property type="molecule type" value="Genomic_DNA"/>
</dbReference>
<proteinExistence type="predicted"/>
<evidence type="ECO:0000313" key="2">
    <source>
        <dbReference type="Proteomes" id="UP000434957"/>
    </source>
</evidence>
<gene>
    <name evidence="1" type="ORF">PR003_g24801</name>
</gene>
<name>A0A6A4CJI1_9STRA</name>
<dbReference type="Proteomes" id="UP000434957">
    <property type="component" value="Unassembled WGS sequence"/>
</dbReference>